<dbReference type="EC" id="2.7.11.1" evidence="2"/>
<comment type="subcellular location">
    <subcellularLocation>
        <location evidence="1">Nucleus</location>
    </subcellularLocation>
</comment>
<keyword evidence="8" id="KW-0539">Nucleus</keyword>
<organism evidence="12 13">
    <name type="scientific">Mytilus edulis</name>
    <name type="common">Blue mussel</name>
    <dbReference type="NCBI Taxonomy" id="6550"/>
    <lineage>
        <taxon>Eukaryota</taxon>
        <taxon>Metazoa</taxon>
        <taxon>Spiralia</taxon>
        <taxon>Lophotrochozoa</taxon>
        <taxon>Mollusca</taxon>
        <taxon>Bivalvia</taxon>
        <taxon>Autobranchia</taxon>
        <taxon>Pteriomorphia</taxon>
        <taxon>Mytilida</taxon>
        <taxon>Mytiloidea</taxon>
        <taxon>Mytilidae</taxon>
        <taxon>Mytilinae</taxon>
        <taxon>Mytilus</taxon>
    </lineage>
</organism>
<dbReference type="GO" id="GO:0006281">
    <property type="term" value="P:DNA repair"/>
    <property type="evidence" value="ECO:0007669"/>
    <property type="project" value="InterPro"/>
</dbReference>
<keyword evidence="4" id="KW-0547">Nucleotide-binding</keyword>
<evidence type="ECO:0000256" key="9">
    <source>
        <dbReference type="SAM" id="MobiDB-lite"/>
    </source>
</evidence>
<dbReference type="PROSITE" id="PS51190">
    <property type="entry name" value="FATC"/>
    <property type="match status" value="1"/>
</dbReference>
<feature type="compositionally biased region" description="Polar residues" evidence="9">
    <location>
        <begin position="395"/>
        <end position="404"/>
    </location>
</feature>
<dbReference type="InterPro" id="IPR036940">
    <property type="entry name" value="PI3/4_kinase_cat_sf"/>
</dbReference>
<evidence type="ECO:0000313" key="12">
    <source>
        <dbReference type="EMBL" id="CAG2191704.1"/>
    </source>
</evidence>
<dbReference type="PANTHER" id="PTHR37079:SF4">
    <property type="entry name" value="SERINE_THREONINE-PROTEIN KINASE ATM"/>
    <property type="match status" value="1"/>
</dbReference>
<dbReference type="Gene3D" id="1.10.1070.11">
    <property type="entry name" value="Phosphatidylinositol 3-/4-kinase, catalytic domain"/>
    <property type="match status" value="1"/>
</dbReference>
<evidence type="ECO:0000256" key="2">
    <source>
        <dbReference type="ARBA" id="ARBA00012513"/>
    </source>
</evidence>
<dbReference type="FunFam" id="3.30.1010.10:FF:000015">
    <property type="entry name" value="Serine-protein kinase ATM"/>
    <property type="match status" value="1"/>
</dbReference>
<dbReference type="GO" id="GO:0005634">
    <property type="term" value="C:nucleus"/>
    <property type="evidence" value="ECO:0007669"/>
    <property type="project" value="UniProtKB-SubCell"/>
</dbReference>
<dbReference type="PROSITE" id="PS00916">
    <property type="entry name" value="PI3_4_KINASE_2"/>
    <property type="match status" value="1"/>
</dbReference>
<feature type="domain" description="FATC" evidence="11">
    <location>
        <begin position="814"/>
        <end position="846"/>
    </location>
</feature>
<dbReference type="SMART" id="SM00146">
    <property type="entry name" value="PI3Kc"/>
    <property type="match status" value="1"/>
</dbReference>
<evidence type="ECO:0000256" key="3">
    <source>
        <dbReference type="ARBA" id="ARBA00022679"/>
    </source>
</evidence>
<dbReference type="CDD" id="cd05171">
    <property type="entry name" value="PIKKc_ATM"/>
    <property type="match status" value="1"/>
</dbReference>
<evidence type="ECO:0000313" key="13">
    <source>
        <dbReference type="Proteomes" id="UP000683360"/>
    </source>
</evidence>
<keyword evidence="5" id="KW-0227">DNA damage</keyword>
<dbReference type="InterPro" id="IPR000403">
    <property type="entry name" value="PI3/4_kinase_cat_dom"/>
</dbReference>
<dbReference type="InterPro" id="IPR038980">
    <property type="entry name" value="ATM_plant"/>
</dbReference>
<dbReference type="SUPFAM" id="SSF56112">
    <property type="entry name" value="Protein kinase-like (PK-like)"/>
    <property type="match status" value="1"/>
</dbReference>
<accession>A0A8S3Q8D8</accession>
<keyword evidence="6" id="KW-0418">Kinase</keyword>
<evidence type="ECO:0000256" key="1">
    <source>
        <dbReference type="ARBA" id="ARBA00004123"/>
    </source>
</evidence>
<dbReference type="PANTHER" id="PTHR37079">
    <property type="entry name" value="SERINE/THREONINE-PROTEIN KINASE ATM"/>
    <property type="match status" value="1"/>
</dbReference>
<gene>
    <name evidence="12" type="ORF">MEDL_7020</name>
</gene>
<reference evidence="12" key="1">
    <citation type="submission" date="2021-03" db="EMBL/GenBank/DDBJ databases">
        <authorList>
            <person name="Bekaert M."/>
        </authorList>
    </citation>
    <scope>NUCLEOTIDE SEQUENCE</scope>
</reference>
<dbReference type="OrthoDB" id="381190at2759"/>
<protein>
    <recommendedName>
        <fullName evidence="2">non-specific serine/threonine protein kinase</fullName>
        <ecNumber evidence="2">2.7.11.1</ecNumber>
    </recommendedName>
</protein>
<dbReference type="GO" id="GO:0004674">
    <property type="term" value="F:protein serine/threonine kinase activity"/>
    <property type="evidence" value="ECO:0007669"/>
    <property type="project" value="UniProtKB-EC"/>
</dbReference>
<keyword evidence="7" id="KW-0067">ATP-binding</keyword>
<dbReference type="InterPro" id="IPR044107">
    <property type="entry name" value="PIKKc_ATM"/>
</dbReference>
<evidence type="ECO:0000256" key="5">
    <source>
        <dbReference type="ARBA" id="ARBA00022763"/>
    </source>
</evidence>
<dbReference type="InterPro" id="IPR011009">
    <property type="entry name" value="Kinase-like_dom_sf"/>
</dbReference>
<evidence type="ECO:0000256" key="8">
    <source>
        <dbReference type="ARBA" id="ARBA00023242"/>
    </source>
</evidence>
<evidence type="ECO:0000256" key="4">
    <source>
        <dbReference type="ARBA" id="ARBA00022741"/>
    </source>
</evidence>
<dbReference type="GO" id="GO:0005524">
    <property type="term" value="F:ATP binding"/>
    <property type="evidence" value="ECO:0007669"/>
    <property type="project" value="UniProtKB-KW"/>
</dbReference>
<dbReference type="PROSITE" id="PS50290">
    <property type="entry name" value="PI3_4_KINASE_3"/>
    <property type="match status" value="1"/>
</dbReference>
<dbReference type="InterPro" id="IPR003152">
    <property type="entry name" value="FATC_dom"/>
</dbReference>
<dbReference type="AlphaFoldDB" id="A0A8S3Q8D8"/>
<feature type="domain" description="PI3K/PI4K catalytic" evidence="10">
    <location>
        <begin position="516"/>
        <end position="839"/>
    </location>
</feature>
<evidence type="ECO:0000259" key="10">
    <source>
        <dbReference type="PROSITE" id="PS50290"/>
    </source>
</evidence>
<dbReference type="PROSITE" id="PS00915">
    <property type="entry name" value="PI3_4_KINASE_1"/>
    <property type="match status" value="1"/>
</dbReference>
<evidence type="ECO:0000256" key="6">
    <source>
        <dbReference type="ARBA" id="ARBA00022777"/>
    </source>
</evidence>
<proteinExistence type="predicted"/>
<dbReference type="Pfam" id="PF02260">
    <property type="entry name" value="FATC"/>
    <property type="match status" value="1"/>
</dbReference>
<dbReference type="Proteomes" id="UP000683360">
    <property type="component" value="Unassembled WGS sequence"/>
</dbReference>
<feature type="region of interest" description="Disordered" evidence="9">
    <location>
        <begin position="394"/>
        <end position="420"/>
    </location>
</feature>
<evidence type="ECO:0000259" key="11">
    <source>
        <dbReference type="PROSITE" id="PS51190"/>
    </source>
</evidence>
<dbReference type="EMBL" id="CAJPWZ010000369">
    <property type="protein sequence ID" value="CAG2191704.1"/>
    <property type="molecule type" value="Genomic_DNA"/>
</dbReference>
<dbReference type="SMART" id="SM01343">
    <property type="entry name" value="FATC"/>
    <property type="match status" value="1"/>
</dbReference>
<keyword evidence="3 12" id="KW-0808">Transferase</keyword>
<dbReference type="Pfam" id="PF00454">
    <property type="entry name" value="PI3_PI4_kinase"/>
    <property type="match status" value="1"/>
</dbReference>
<comment type="caution">
    <text evidence="12">The sequence shown here is derived from an EMBL/GenBank/DDBJ whole genome shotgun (WGS) entry which is preliminary data.</text>
</comment>
<name>A0A8S3Q8D8_MYTED</name>
<dbReference type="Gene3D" id="3.30.1010.10">
    <property type="entry name" value="Phosphatidylinositol 3-kinase Catalytic Subunit, Chain A, domain 4"/>
    <property type="match status" value="1"/>
</dbReference>
<dbReference type="InterPro" id="IPR018936">
    <property type="entry name" value="PI3/4_kinase_CS"/>
</dbReference>
<sequence>MIERAARDHPHHTLLCVLALAHDKMFVIIDDEELLKITLTTLLCMIERAAKDHPHHTLLCVLALAHDKMFVIIDDERAAKITLTTLKSAHDKMFMIERAAKDHPHHTLLCVLALAHDKMFVIIDDRKRSPCILESAHDKMFVIIDDRKAMIERAAKDHPHHTLLCVLALAHDKMFVIIDDRKSYDKERAMIEIAVKDHPHHTLLCVLALAHDKMFVIVDDRKEAAKDHPHHTLLCMIERAAMITLTTHYYVLALAHDKMFVIIDDRKRAAKNHPTTHYYMIERAAKDHPHHTLLCVLALAHDKMFVIIDDRKAAKSPSPHYYMIERAAKDHPHHTLLCVLALAHDKMFVIIDDKELLKTLTTHYYMIERAAKDHPHHTLLCVLALAHAKKDTEIMNPTTASTSNRRSKLSKSTSDTSKDEGRIEAAKLMLLRLKDKNSPVVRIVEDLEKLCLAYIQLANVNVERYKKETRPIQLQSVQNNLLITKIKDLHNVAVPTVDIKVDPKGSYNNLICVKGFNPTFKLAGGVNLPKIISCIGTDGKTRRQLVKGRDDLRQDAVMQQVFGMVNNLLQKNSETRKRQLHVRQYKVVPLSQMSGLLEWCEGTMPIGEYLVASSPGDEKPGAHYRYRPDDYPAIDCRRHMGGVHASPDAVKKFKVFMAVCKRFLPVFRHFFMEKFRDPAVWFEARLAYTKSVATNSIVGYILGLGDRHVQNILIDCNTAELVHIDLGVAFEQGKILPTPETVPFRLTRDIVDGMGVSGVEGVFRRCCEKTMDVMHQQPGSFVISWVENTESVNKLAERVLLRLHQKLQGIEDGVQLSVSGQVNLLIQQARDPKNLAKLFPGWQPYI</sequence>
<evidence type="ECO:0000256" key="7">
    <source>
        <dbReference type="ARBA" id="ARBA00022840"/>
    </source>
</evidence>
<keyword evidence="13" id="KW-1185">Reference proteome</keyword>